<evidence type="ECO:0000256" key="1">
    <source>
        <dbReference type="SAM" id="SignalP"/>
    </source>
</evidence>
<keyword evidence="1" id="KW-0732">Signal</keyword>
<reference evidence="2 3" key="1">
    <citation type="submission" date="2018-07" db="EMBL/GenBank/DDBJ databases">
        <title>Draft Genome Assemblies for Five Robust Yarrowia lipolytica Strains Exhibiting High Lipid Production and Pentose Sugar Utilization and Sugar Alcohol Secretion from Undetoxified Lignocellulosic Biomass Hydrolysates.</title>
        <authorList>
            <consortium name="DOE Joint Genome Institute"/>
            <person name="Walker C."/>
            <person name="Ryu S."/>
            <person name="Na H."/>
            <person name="Zane M."/>
            <person name="LaButti K."/>
            <person name="Lipzen A."/>
            <person name="Haridas S."/>
            <person name="Barry K."/>
            <person name="Grigoriev I.V."/>
            <person name="Quarterman J."/>
            <person name="Slininger P."/>
            <person name="Dien B."/>
            <person name="Trinh C.T."/>
        </authorList>
    </citation>
    <scope>NUCLEOTIDE SEQUENCE [LARGE SCALE GENOMIC DNA]</scope>
    <source>
        <strain evidence="2 3">YB392</strain>
    </source>
</reference>
<dbReference type="AlphaFoldDB" id="A0A371CDP7"/>
<evidence type="ECO:0000313" key="3">
    <source>
        <dbReference type="Proteomes" id="UP000256601"/>
    </source>
</evidence>
<protein>
    <submittedName>
        <fullName evidence="2">Uncharacterized protein</fullName>
    </submittedName>
</protein>
<evidence type="ECO:0000313" key="2">
    <source>
        <dbReference type="EMBL" id="RDW28394.1"/>
    </source>
</evidence>
<organism evidence="2 3">
    <name type="scientific">Yarrowia lipolytica</name>
    <name type="common">Candida lipolytica</name>
    <dbReference type="NCBI Taxonomy" id="4952"/>
    <lineage>
        <taxon>Eukaryota</taxon>
        <taxon>Fungi</taxon>
        <taxon>Dikarya</taxon>
        <taxon>Ascomycota</taxon>
        <taxon>Saccharomycotina</taxon>
        <taxon>Dipodascomycetes</taxon>
        <taxon>Dipodascales</taxon>
        <taxon>Dipodascales incertae sedis</taxon>
        <taxon>Yarrowia</taxon>
    </lineage>
</organism>
<name>A0A371CDP7_YARLL</name>
<proteinExistence type="predicted"/>
<feature type="signal peptide" evidence="1">
    <location>
        <begin position="1"/>
        <end position="20"/>
    </location>
</feature>
<accession>A0A371CDP7</accession>
<sequence length="115" mass="13154">MNRLLLLLLPLSAFFGLLSAAPVPSVIHPRNMVKVCKRPPLLSIFNEKVLETYKLLKEKLPNYNDPVGDRLERMNELLHSRGIVEEEYRVGLSTDNPADDECPFGSKNLFYKIRS</sequence>
<feature type="chain" id="PRO_5030068681" evidence="1">
    <location>
        <begin position="21"/>
        <end position="115"/>
    </location>
</feature>
<dbReference type="EMBL" id="KZ858953">
    <property type="protein sequence ID" value="RDW28394.1"/>
    <property type="molecule type" value="Genomic_DNA"/>
</dbReference>
<dbReference type="Proteomes" id="UP000256601">
    <property type="component" value="Unassembled WGS sequence"/>
</dbReference>
<gene>
    <name evidence="2" type="ORF">B0I71DRAFT_127499</name>
</gene>